<sequence>MSVFAFQYIIQDLAGTVLRELYESTVRSPPAVGIGAPPVAPASAFPLMIMHRTLSVTTAPGTLRRNITAYLVQYRGQVDIDGSRETRCETSADIITSPRCRNKQRERSQDVDDHGNRRDATVSRAVVTFDAYLYLIDHREAHVNKVRLSKPVHIRPAPHSLEGDALL</sequence>
<comment type="caution">
    <text evidence="2">The sequence shown here is derived from an EMBL/GenBank/DDBJ whole genome shotgun (WGS) entry which is preliminary data.</text>
</comment>
<name>A0A4C1WKZ6_EUMVA</name>
<protein>
    <submittedName>
        <fullName evidence="2">Uncharacterized protein</fullName>
    </submittedName>
</protein>
<accession>A0A4C1WKZ6</accession>
<dbReference type="Proteomes" id="UP000299102">
    <property type="component" value="Unassembled WGS sequence"/>
</dbReference>
<dbReference type="EMBL" id="BGZK01000592">
    <property type="protein sequence ID" value="GBP51931.1"/>
    <property type="molecule type" value="Genomic_DNA"/>
</dbReference>
<dbReference type="AlphaFoldDB" id="A0A4C1WKZ6"/>
<evidence type="ECO:0000313" key="2">
    <source>
        <dbReference type="EMBL" id="GBP51931.1"/>
    </source>
</evidence>
<feature type="compositionally biased region" description="Basic and acidic residues" evidence="1">
    <location>
        <begin position="103"/>
        <end position="118"/>
    </location>
</feature>
<organism evidence="2 3">
    <name type="scientific">Eumeta variegata</name>
    <name type="common">Bagworm moth</name>
    <name type="synonym">Eumeta japonica</name>
    <dbReference type="NCBI Taxonomy" id="151549"/>
    <lineage>
        <taxon>Eukaryota</taxon>
        <taxon>Metazoa</taxon>
        <taxon>Ecdysozoa</taxon>
        <taxon>Arthropoda</taxon>
        <taxon>Hexapoda</taxon>
        <taxon>Insecta</taxon>
        <taxon>Pterygota</taxon>
        <taxon>Neoptera</taxon>
        <taxon>Endopterygota</taxon>
        <taxon>Lepidoptera</taxon>
        <taxon>Glossata</taxon>
        <taxon>Ditrysia</taxon>
        <taxon>Tineoidea</taxon>
        <taxon>Psychidae</taxon>
        <taxon>Oiketicinae</taxon>
        <taxon>Eumeta</taxon>
    </lineage>
</organism>
<feature type="region of interest" description="Disordered" evidence="1">
    <location>
        <begin position="99"/>
        <end position="118"/>
    </location>
</feature>
<evidence type="ECO:0000256" key="1">
    <source>
        <dbReference type="SAM" id="MobiDB-lite"/>
    </source>
</evidence>
<keyword evidence="3" id="KW-1185">Reference proteome</keyword>
<reference evidence="2 3" key="1">
    <citation type="journal article" date="2019" name="Commun. Biol.">
        <title>The bagworm genome reveals a unique fibroin gene that provides high tensile strength.</title>
        <authorList>
            <person name="Kono N."/>
            <person name="Nakamura H."/>
            <person name="Ohtoshi R."/>
            <person name="Tomita M."/>
            <person name="Numata K."/>
            <person name="Arakawa K."/>
        </authorList>
    </citation>
    <scope>NUCLEOTIDE SEQUENCE [LARGE SCALE GENOMIC DNA]</scope>
</reference>
<proteinExistence type="predicted"/>
<gene>
    <name evidence="2" type="ORF">EVAR_80026_1</name>
</gene>
<evidence type="ECO:0000313" key="3">
    <source>
        <dbReference type="Proteomes" id="UP000299102"/>
    </source>
</evidence>